<dbReference type="PROSITE" id="PS50102">
    <property type="entry name" value="RRM"/>
    <property type="match status" value="1"/>
</dbReference>
<dbReference type="InterPro" id="IPR012677">
    <property type="entry name" value="Nucleotide-bd_a/b_plait_sf"/>
</dbReference>
<dbReference type="SUPFAM" id="SSF54928">
    <property type="entry name" value="RNA-binding domain, RBD"/>
    <property type="match status" value="1"/>
</dbReference>
<feature type="domain" description="RRM" evidence="4">
    <location>
        <begin position="8"/>
        <end position="79"/>
    </location>
</feature>
<dbReference type="Proteomes" id="UP000663844">
    <property type="component" value="Unassembled WGS sequence"/>
</dbReference>
<feature type="region of interest" description="Disordered" evidence="3">
    <location>
        <begin position="77"/>
        <end position="99"/>
    </location>
</feature>
<accession>A0A815C6P3</accession>
<protein>
    <recommendedName>
        <fullName evidence="4">RRM domain-containing protein</fullName>
    </recommendedName>
</protein>
<dbReference type="SMART" id="SM00360">
    <property type="entry name" value="RRM"/>
    <property type="match status" value="1"/>
</dbReference>
<evidence type="ECO:0000256" key="3">
    <source>
        <dbReference type="SAM" id="MobiDB-lite"/>
    </source>
</evidence>
<sequence>MCSSNGLLKLFVGDIGDNRKSDLSRVFSKYGEISTIYVDEHKHFAFIEFTSSTDAQRALQRTNNKTVNGSKLRVEYAKPDKTSRDSRRPLTRVHSPPPTFYDHLQVTANRLPTMQSMRQNYYQHHPSTMMSSSTMSRGRSLTPPSFKQNARISSMNHLRSQEFYPPYYPHHPAAVYSDPAYYRAAYGDPYLMQRLPPPPPAAFFPPTSPPPSSSSSRSHRNMYSSSGLDRYPPVMSHRRSQRSRSRSRRRTSPTRKTRSSRERKRKRRISTSSSPKNQRDRGPQTPPTSSHRSRKRSRSGSDTVASTSEQKTSSTSSSDDENNEIKQSNSKRSKNSESNQKHLKRKTRE</sequence>
<evidence type="ECO:0000313" key="7">
    <source>
        <dbReference type="Proteomes" id="UP000663845"/>
    </source>
</evidence>
<reference evidence="5" key="1">
    <citation type="submission" date="2021-02" db="EMBL/GenBank/DDBJ databases">
        <authorList>
            <person name="Nowell W R."/>
        </authorList>
    </citation>
    <scope>NUCLEOTIDE SEQUENCE</scope>
</reference>
<feature type="compositionally biased region" description="Polar residues" evidence="3">
    <location>
        <begin position="137"/>
        <end position="147"/>
    </location>
</feature>
<gene>
    <name evidence="5" type="ORF">JYZ213_LOCUS31142</name>
    <name evidence="6" type="ORF">OXD698_LOCUS4369</name>
</gene>
<dbReference type="EMBL" id="CAJOAZ010000164">
    <property type="protein sequence ID" value="CAF3560037.1"/>
    <property type="molecule type" value="Genomic_DNA"/>
</dbReference>
<evidence type="ECO:0000256" key="2">
    <source>
        <dbReference type="PROSITE-ProRule" id="PRU00176"/>
    </source>
</evidence>
<evidence type="ECO:0000259" key="4">
    <source>
        <dbReference type="PROSITE" id="PS50102"/>
    </source>
</evidence>
<name>A0A815C6P3_9BILA</name>
<feature type="compositionally biased region" description="Basic residues" evidence="3">
    <location>
        <begin position="236"/>
        <end position="269"/>
    </location>
</feature>
<dbReference type="InterPro" id="IPR035979">
    <property type="entry name" value="RBD_domain_sf"/>
</dbReference>
<feature type="region of interest" description="Disordered" evidence="3">
    <location>
        <begin position="127"/>
        <end position="147"/>
    </location>
</feature>
<evidence type="ECO:0000256" key="1">
    <source>
        <dbReference type="ARBA" id="ARBA00022884"/>
    </source>
</evidence>
<dbReference type="InterPro" id="IPR000504">
    <property type="entry name" value="RRM_dom"/>
</dbReference>
<proteinExistence type="predicted"/>
<dbReference type="PANTHER" id="PTHR23189">
    <property type="entry name" value="RNA RECOGNITION MOTIF-CONTAINING"/>
    <property type="match status" value="1"/>
</dbReference>
<dbReference type="Pfam" id="PF00076">
    <property type="entry name" value="RRM_1"/>
    <property type="match status" value="1"/>
</dbReference>
<feature type="compositionally biased region" description="Low complexity" evidence="3">
    <location>
        <begin position="306"/>
        <end position="317"/>
    </location>
</feature>
<feature type="compositionally biased region" description="Low complexity" evidence="3">
    <location>
        <begin position="127"/>
        <end position="136"/>
    </location>
</feature>
<feature type="compositionally biased region" description="Low complexity" evidence="3">
    <location>
        <begin position="213"/>
        <end position="226"/>
    </location>
</feature>
<evidence type="ECO:0000313" key="5">
    <source>
        <dbReference type="EMBL" id="CAF1279318.1"/>
    </source>
</evidence>
<evidence type="ECO:0000313" key="6">
    <source>
        <dbReference type="EMBL" id="CAF3560037.1"/>
    </source>
</evidence>
<feature type="region of interest" description="Disordered" evidence="3">
    <location>
        <begin position="197"/>
        <end position="349"/>
    </location>
</feature>
<keyword evidence="1 2" id="KW-0694">RNA-binding</keyword>
<organism evidence="5 7">
    <name type="scientific">Adineta steineri</name>
    <dbReference type="NCBI Taxonomy" id="433720"/>
    <lineage>
        <taxon>Eukaryota</taxon>
        <taxon>Metazoa</taxon>
        <taxon>Spiralia</taxon>
        <taxon>Gnathifera</taxon>
        <taxon>Rotifera</taxon>
        <taxon>Eurotatoria</taxon>
        <taxon>Bdelloidea</taxon>
        <taxon>Adinetida</taxon>
        <taxon>Adinetidae</taxon>
        <taxon>Adineta</taxon>
    </lineage>
</organism>
<dbReference type="Gene3D" id="3.30.70.330">
    <property type="match status" value="1"/>
</dbReference>
<feature type="compositionally biased region" description="Basic and acidic residues" evidence="3">
    <location>
        <begin position="77"/>
        <end position="88"/>
    </location>
</feature>
<dbReference type="Proteomes" id="UP000663845">
    <property type="component" value="Unassembled WGS sequence"/>
</dbReference>
<dbReference type="GO" id="GO:0003723">
    <property type="term" value="F:RNA binding"/>
    <property type="evidence" value="ECO:0007669"/>
    <property type="project" value="UniProtKB-UniRule"/>
</dbReference>
<dbReference type="EMBL" id="CAJNOG010000516">
    <property type="protein sequence ID" value="CAF1279318.1"/>
    <property type="molecule type" value="Genomic_DNA"/>
</dbReference>
<dbReference type="AlphaFoldDB" id="A0A815C6P3"/>
<dbReference type="CDD" id="cd00590">
    <property type="entry name" value="RRM_SF"/>
    <property type="match status" value="1"/>
</dbReference>
<feature type="compositionally biased region" description="Pro residues" evidence="3">
    <location>
        <begin position="197"/>
        <end position="212"/>
    </location>
</feature>
<comment type="caution">
    <text evidence="5">The sequence shown here is derived from an EMBL/GenBank/DDBJ whole genome shotgun (WGS) entry which is preliminary data.</text>
</comment>